<name>A0ABP7W2Y5_9ACTN</name>
<feature type="transmembrane region" description="Helical" evidence="1">
    <location>
        <begin position="73"/>
        <end position="98"/>
    </location>
</feature>
<protein>
    <recommendedName>
        <fullName evidence="4">ABC transporter permease</fullName>
    </recommendedName>
</protein>
<evidence type="ECO:0000313" key="3">
    <source>
        <dbReference type="Proteomes" id="UP001499984"/>
    </source>
</evidence>
<keyword evidence="1" id="KW-0812">Transmembrane</keyword>
<organism evidence="2 3">
    <name type="scientific">Streptomyces shaanxiensis</name>
    <dbReference type="NCBI Taxonomy" id="653357"/>
    <lineage>
        <taxon>Bacteria</taxon>
        <taxon>Bacillati</taxon>
        <taxon>Actinomycetota</taxon>
        <taxon>Actinomycetes</taxon>
        <taxon>Kitasatosporales</taxon>
        <taxon>Streptomycetaceae</taxon>
        <taxon>Streptomyces</taxon>
    </lineage>
</organism>
<dbReference type="Pfam" id="PF19862">
    <property type="entry name" value="DUF6336"/>
    <property type="match status" value="1"/>
</dbReference>
<reference evidence="3" key="1">
    <citation type="journal article" date="2019" name="Int. J. Syst. Evol. Microbiol.">
        <title>The Global Catalogue of Microorganisms (GCM) 10K type strain sequencing project: providing services to taxonomists for standard genome sequencing and annotation.</title>
        <authorList>
            <consortium name="The Broad Institute Genomics Platform"/>
            <consortium name="The Broad Institute Genome Sequencing Center for Infectious Disease"/>
            <person name="Wu L."/>
            <person name="Ma J."/>
        </authorList>
    </citation>
    <scope>NUCLEOTIDE SEQUENCE [LARGE SCALE GENOMIC DNA]</scope>
    <source>
        <strain evidence="3">JCM 16925</strain>
    </source>
</reference>
<keyword evidence="1" id="KW-1133">Transmembrane helix</keyword>
<comment type="caution">
    <text evidence="2">The sequence shown here is derived from an EMBL/GenBank/DDBJ whole genome shotgun (WGS) entry which is preliminary data.</text>
</comment>
<proteinExistence type="predicted"/>
<gene>
    <name evidence="2" type="ORF">GCM10022233_69890</name>
</gene>
<keyword evidence="3" id="KW-1185">Reference proteome</keyword>
<evidence type="ECO:0000256" key="1">
    <source>
        <dbReference type="SAM" id="Phobius"/>
    </source>
</evidence>
<evidence type="ECO:0000313" key="2">
    <source>
        <dbReference type="EMBL" id="GAA4079895.1"/>
    </source>
</evidence>
<keyword evidence="1" id="KW-0472">Membrane</keyword>
<sequence length="161" mass="16927">MQGRGQARCGAVPLLLALSALGYGAAMELDEDGVRLPRLRMRDVLARGVLFGLGAVVLVAVVALFVPRHSARLEFLAVAGGLSGVGALVFLLTGFAFWGACAGDVRRFRDWRTITGQTEAVTVFAPFSLRVGAMAAVLAPAAIGLYTVVDAAAYDSWLHSH</sequence>
<feature type="transmembrane region" description="Helical" evidence="1">
    <location>
        <begin position="48"/>
        <end position="66"/>
    </location>
</feature>
<dbReference type="EMBL" id="BAAAZY010000024">
    <property type="protein sequence ID" value="GAA4079895.1"/>
    <property type="molecule type" value="Genomic_DNA"/>
</dbReference>
<dbReference type="InterPro" id="IPR046299">
    <property type="entry name" value="DUF6336"/>
</dbReference>
<accession>A0ABP7W2Y5</accession>
<evidence type="ECO:0008006" key="4">
    <source>
        <dbReference type="Google" id="ProtNLM"/>
    </source>
</evidence>
<dbReference type="Proteomes" id="UP001499984">
    <property type="component" value="Unassembled WGS sequence"/>
</dbReference>